<proteinExistence type="predicted"/>
<dbReference type="Proteomes" id="UP001055879">
    <property type="component" value="Linkage Group LG04"/>
</dbReference>
<reference evidence="1 2" key="2">
    <citation type="journal article" date="2022" name="Mol. Ecol. Resour.">
        <title>The genomes of chicory, endive, great burdock and yacon provide insights into Asteraceae paleo-polyploidization history and plant inulin production.</title>
        <authorList>
            <person name="Fan W."/>
            <person name="Wang S."/>
            <person name="Wang H."/>
            <person name="Wang A."/>
            <person name="Jiang F."/>
            <person name="Liu H."/>
            <person name="Zhao H."/>
            <person name="Xu D."/>
            <person name="Zhang Y."/>
        </authorList>
    </citation>
    <scope>NUCLEOTIDE SEQUENCE [LARGE SCALE GENOMIC DNA]</scope>
    <source>
        <strain evidence="2">cv. Niubang</strain>
    </source>
</reference>
<keyword evidence="2" id="KW-1185">Reference proteome</keyword>
<gene>
    <name evidence="1" type="ORF">L6452_13186</name>
</gene>
<organism evidence="1 2">
    <name type="scientific">Arctium lappa</name>
    <name type="common">Greater burdock</name>
    <name type="synonym">Lappa major</name>
    <dbReference type="NCBI Taxonomy" id="4217"/>
    <lineage>
        <taxon>Eukaryota</taxon>
        <taxon>Viridiplantae</taxon>
        <taxon>Streptophyta</taxon>
        <taxon>Embryophyta</taxon>
        <taxon>Tracheophyta</taxon>
        <taxon>Spermatophyta</taxon>
        <taxon>Magnoliopsida</taxon>
        <taxon>eudicotyledons</taxon>
        <taxon>Gunneridae</taxon>
        <taxon>Pentapetalae</taxon>
        <taxon>asterids</taxon>
        <taxon>campanulids</taxon>
        <taxon>Asterales</taxon>
        <taxon>Asteraceae</taxon>
        <taxon>Carduoideae</taxon>
        <taxon>Cardueae</taxon>
        <taxon>Arctiinae</taxon>
        <taxon>Arctium</taxon>
    </lineage>
</organism>
<accession>A0ACB9CHH7</accession>
<name>A0ACB9CHH7_ARCLA</name>
<dbReference type="EMBL" id="CM042050">
    <property type="protein sequence ID" value="KAI3733732.1"/>
    <property type="molecule type" value="Genomic_DNA"/>
</dbReference>
<evidence type="ECO:0000313" key="2">
    <source>
        <dbReference type="Proteomes" id="UP001055879"/>
    </source>
</evidence>
<protein>
    <submittedName>
        <fullName evidence="1">Uncharacterized protein</fullName>
    </submittedName>
</protein>
<sequence>MNATRENDTIEAFKYRCWKVYLPSLPQVVANMKKLRWFSCVEYPATSFSREFQPTMLCCLTLKSSMQQQLWEGYKHLPNLKVLDLNNSSDLVES</sequence>
<evidence type="ECO:0000313" key="1">
    <source>
        <dbReference type="EMBL" id="KAI3733732.1"/>
    </source>
</evidence>
<comment type="caution">
    <text evidence="1">The sequence shown here is derived from an EMBL/GenBank/DDBJ whole genome shotgun (WGS) entry which is preliminary data.</text>
</comment>
<reference evidence="2" key="1">
    <citation type="journal article" date="2022" name="Mol. Ecol. Resour.">
        <title>The genomes of chicory, endive, great burdock and yacon provide insights into Asteraceae palaeo-polyploidization history and plant inulin production.</title>
        <authorList>
            <person name="Fan W."/>
            <person name="Wang S."/>
            <person name="Wang H."/>
            <person name="Wang A."/>
            <person name="Jiang F."/>
            <person name="Liu H."/>
            <person name="Zhao H."/>
            <person name="Xu D."/>
            <person name="Zhang Y."/>
        </authorList>
    </citation>
    <scope>NUCLEOTIDE SEQUENCE [LARGE SCALE GENOMIC DNA]</scope>
    <source>
        <strain evidence="2">cv. Niubang</strain>
    </source>
</reference>